<dbReference type="SMART" id="SM00086">
    <property type="entry name" value="PAC"/>
    <property type="match status" value="2"/>
</dbReference>
<keyword evidence="11" id="KW-0418">Kinase</keyword>
<evidence type="ECO:0000256" key="7">
    <source>
        <dbReference type="ARBA" id="ARBA00022643"/>
    </source>
</evidence>
<dbReference type="InterPro" id="IPR011102">
    <property type="entry name" value="Sig_transdc_His_kinase_HWE"/>
</dbReference>
<dbReference type="Proteomes" id="UP001501310">
    <property type="component" value="Unassembled WGS sequence"/>
</dbReference>
<evidence type="ECO:0000256" key="4">
    <source>
        <dbReference type="ARBA" id="ARBA00022553"/>
    </source>
</evidence>
<keyword evidence="4" id="KW-0597">Phosphoprotein</keyword>
<dbReference type="InterPro" id="IPR001610">
    <property type="entry name" value="PAC"/>
</dbReference>
<evidence type="ECO:0000256" key="13">
    <source>
        <dbReference type="ARBA" id="ARBA00022991"/>
    </source>
</evidence>
<dbReference type="SMART" id="SM00065">
    <property type="entry name" value="GAF"/>
    <property type="match status" value="1"/>
</dbReference>
<evidence type="ECO:0000256" key="8">
    <source>
        <dbReference type="ARBA" id="ARBA00022679"/>
    </source>
</evidence>
<dbReference type="InterPro" id="IPR000700">
    <property type="entry name" value="PAS-assoc_C"/>
</dbReference>
<name>A0ABP7RXL1_9SPHN</name>
<dbReference type="Gene3D" id="3.30.450.40">
    <property type="match status" value="1"/>
</dbReference>
<dbReference type="InterPro" id="IPR013656">
    <property type="entry name" value="PAS_4"/>
</dbReference>
<keyword evidence="14" id="KW-0843">Virulence</keyword>
<reference evidence="19" key="1">
    <citation type="journal article" date="2019" name="Int. J. Syst. Evol. Microbiol.">
        <title>The Global Catalogue of Microorganisms (GCM) 10K type strain sequencing project: providing services to taxonomists for standard genome sequencing and annotation.</title>
        <authorList>
            <consortium name="The Broad Institute Genomics Platform"/>
            <consortium name="The Broad Institute Genome Sequencing Center for Infectious Disease"/>
            <person name="Wu L."/>
            <person name="Ma J."/>
        </authorList>
    </citation>
    <scope>NUCLEOTIDE SEQUENCE [LARGE SCALE GENOMIC DNA]</scope>
    <source>
        <strain evidence="19">JCM 16603</strain>
    </source>
</reference>
<feature type="domain" description="PAS" evidence="16">
    <location>
        <begin position="279"/>
        <end position="349"/>
    </location>
</feature>
<dbReference type="InterPro" id="IPR036890">
    <property type="entry name" value="HATPase_C_sf"/>
</dbReference>
<dbReference type="Pfam" id="PF01590">
    <property type="entry name" value="GAF"/>
    <property type="match status" value="1"/>
</dbReference>
<dbReference type="SUPFAM" id="SSF55785">
    <property type="entry name" value="PYP-like sensor domain (PAS domain)"/>
    <property type="match status" value="2"/>
</dbReference>
<evidence type="ECO:0000313" key="19">
    <source>
        <dbReference type="Proteomes" id="UP001501310"/>
    </source>
</evidence>
<keyword evidence="7" id="KW-0288">FMN</keyword>
<comment type="caution">
    <text evidence="18">The sequence shown here is derived from an EMBL/GenBank/DDBJ whole genome shotgun (WGS) entry which is preliminary data.</text>
</comment>
<keyword evidence="10" id="KW-0547">Nucleotide-binding</keyword>
<dbReference type="EC" id="2.7.13.3" evidence="2"/>
<keyword evidence="3" id="KW-0600">Photoreceptor protein</keyword>
<dbReference type="CDD" id="cd00130">
    <property type="entry name" value="PAS"/>
    <property type="match status" value="2"/>
</dbReference>
<evidence type="ECO:0000256" key="15">
    <source>
        <dbReference type="ARBA" id="ARBA00023170"/>
    </source>
</evidence>
<dbReference type="Pfam" id="PF07536">
    <property type="entry name" value="HWE_HK"/>
    <property type="match status" value="1"/>
</dbReference>
<evidence type="ECO:0000256" key="6">
    <source>
        <dbReference type="ARBA" id="ARBA00022630"/>
    </source>
</evidence>
<keyword evidence="5" id="KW-0716">Sensory transduction</keyword>
<gene>
    <name evidence="18" type="ORF">GCM10022211_14200</name>
</gene>
<dbReference type="InterPro" id="IPR003018">
    <property type="entry name" value="GAF"/>
</dbReference>
<accession>A0ABP7RXL1</accession>
<evidence type="ECO:0000256" key="5">
    <source>
        <dbReference type="ARBA" id="ARBA00022606"/>
    </source>
</evidence>
<dbReference type="SUPFAM" id="SSF55781">
    <property type="entry name" value="GAF domain-like"/>
    <property type="match status" value="1"/>
</dbReference>
<evidence type="ECO:0000256" key="14">
    <source>
        <dbReference type="ARBA" id="ARBA00023026"/>
    </source>
</evidence>
<dbReference type="NCBIfam" id="TIGR00229">
    <property type="entry name" value="sensory_box"/>
    <property type="match status" value="1"/>
</dbReference>
<sequence length="595" mass="65938">MFLVWGGERTLIYNDAYVRILGDLHPSAMGRPFFEVWPDVRATVEPIIDAAAGGQESYFEDLPVRLRRHGLLEHAWFTFSYSPVIDEEGQVPGALCVCMETTKRVLLERRNNFLLQLSDALRSLDEPREIIAAAQQRLGEVLEANRVGYGDVEASGRYFTTLDNWTNGVPGRHGTHDLAGFGPEIHEALRRGEPLVVRDVATDPRTSAPAFVAAFDAIETRAAITASLVRGGRLVAALYVHTAEPRSWSELDSLLVQDVAERTWAEVARARAEAQASASEERYRRVFEQASDLILTADLEQVITDCNPAAAEAVGIARELAIGRKISEFISIEDYQRTTSMLRQKLEAGGTTRYDVRVRGASGQPLYWEINSGLTFDEAGRPMGLHVVGRDVTERKRWERHQELLIAELNHRVKNTLAVVQSLAYQTFKGTPQPEQAIKVYEGRLSALATAHNLLTRENWGTVDLRDLVEQALRPFCSGQRCIIDGPALRVAPAFAVSLTLALHELATNAQKYGALSASGQVSVEWQLVNDWITLVWTEAGGPAVVKPDRTGFGTRMLKRVLATDLGGDVELDFLESGLVCHVRAPFKDPPPQRL</sequence>
<dbReference type="Gene3D" id="3.30.450.20">
    <property type="entry name" value="PAS domain"/>
    <property type="match status" value="2"/>
</dbReference>
<feature type="domain" description="PAC" evidence="17">
    <location>
        <begin position="352"/>
        <end position="404"/>
    </location>
</feature>
<evidence type="ECO:0000256" key="2">
    <source>
        <dbReference type="ARBA" id="ARBA00012438"/>
    </source>
</evidence>
<keyword evidence="12" id="KW-0067">ATP-binding</keyword>
<keyword evidence="9" id="KW-0677">Repeat</keyword>
<evidence type="ECO:0000259" key="16">
    <source>
        <dbReference type="PROSITE" id="PS50112"/>
    </source>
</evidence>
<dbReference type="Gene3D" id="3.30.565.10">
    <property type="entry name" value="Histidine kinase-like ATPase, C-terminal domain"/>
    <property type="match status" value="1"/>
</dbReference>
<proteinExistence type="predicted"/>
<evidence type="ECO:0000259" key="17">
    <source>
        <dbReference type="PROSITE" id="PS50113"/>
    </source>
</evidence>
<dbReference type="SMART" id="SM00911">
    <property type="entry name" value="HWE_HK"/>
    <property type="match status" value="1"/>
</dbReference>
<dbReference type="Pfam" id="PF08448">
    <property type="entry name" value="PAS_4"/>
    <property type="match status" value="2"/>
</dbReference>
<keyword evidence="13" id="KW-0157">Chromophore</keyword>
<dbReference type="PROSITE" id="PS50113">
    <property type="entry name" value="PAC"/>
    <property type="match status" value="1"/>
</dbReference>
<dbReference type="SUPFAM" id="SSF55874">
    <property type="entry name" value="ATPase domain of HSP90 chaperone/DNA topoisomerase II/histidine kinase"/>
    <property type="match status" value="1"/>
</dbReference>
<evidence type="ECO:0000313" key="18">
    <source>
        <dbReference type="EMBL" id="GAA4003626.1"/>
    </source>
</evidence>
<evidence type="ECO:0000256" key="9">
    <source>
        <dbReference type="ARBA" id="ARBA00022737"/>
    </source>
</evidence>
<evidence type="ECO:0000256" key="11">
    <source>
        <dbReference type="ARBA" id="ARBA00022777"/>
    </source>
</evidence>
<dbReference type="SMART" id="SM00091">
    <property type="entry name" value="PAS"/>
    <property type="match status" value="1"/>
</dbReference>
<dbReference type="EMBL" id="BAAAZD010000001">
    <property type="protein sequence ID" value="GAA4003626.1"/>
    <property type="molecule type" value="Genomic_DNA"/>
</dbReference>
<evidence type="ECO:0000256" key="12">
    <source>
        <dbReference type="ARBA" id="ARBA00022840"/>
    </source>
</evidence>
<evidence type="ECO:0000256" key="1">
    <source>
        <dbReference type="ARBA" id="ARBA00000085"/>
    </source>
</evidence>
<keyword evidence="19" id="KW-1185">Reference proteome</keyword>
<comment type="catalytic activity">
    <reaction evidence="1">
        <text>ATP + protein L-histidine = ADP + protein N-phospho-L-histidine.</text>
        <dbReference type="EC" id="2.7.13.3"/>
    </reaction>
</comment>
<dbReference type="InterPro" id="IPR029016">
    <property type="entry name" value="GAF-like_dom_sf"/>
</dbReference>
<keyword evidence="8" id="KW-0808">Transferase</keyword>
<evidence type="ECO:0000256" key="3">
    <source>
        <dbReference type="ARBA" id="ARBA00022543"/>
    </source>
</evidence>
<keyword evidence="6" id="KW-0285">Flavoprotein</keyword>
<keyword evidence="15" id="KW-0675">Receptor</keyword>
<organism evidence="18 19">
    <name type="scientific">Sphingomonas humi</name>
    <dbReference type="NCBI Taxonomy" id="335630"/>
    <lineage>
        <taxon>Bacteria</taxon>
        <taxon>Pseudomonadati</taxon>
        <taxon>Pseudomonadota</taxon>
        <taxon>Alphaproteobacteria</taxon>
        <taxon>Sphingomonadales</taxon>
        <taxon>Sphingomonadaceae</taxon>
        <taxon>Sphingomonas</taxon>
    </lineage>
</organism>
<dbReference type="PANTHER" id="PTHR41523">
    <property type="entry name" value="TWO-COMPONENT SYSTEM SENSOR PROTEIN"/>
    <property type="match status" value="1"/>
</dbReference>
<evidence type="ECO:0000256" key="10">
    <source>
        <dbReference type="ARBA" id="ARBA00022741"/>
    </source>
</evidence>
<dbReference type="PANTHER" id="PTHR41523:SF7">
    <property type="entry name" value="HISTIDINE KINASE"/>
    <property type="match status" value="1"/>
</dbReference>
<dbReference type="PROSITE" id="PS50112">
    <property type="entry name" value="PAS"/>
    <property type="match status" value="1"/>
</dbReference>
<protein>
    <recommendedName>
        <fullName evidence="2">histidine kinase</fullName>
        <ecNumber evidence="2">2.7.13.3</ecNumber>
    </recommendedName>
</protein>
<dbReference type="InterPro" id="IPR000014">
    <property type="entry name" value="PAS"/>
</dbReference>
<dbReference type="InterPro" id="IPR035965">
    <property type="entry name" value="PAS-like_dom_sf"/>
</dbReference>